<proteinExistence type="predicted"/>
<reference evidence="3" key="1">
    <citation type="submission" date="2018-05" db="EMBL/GenBank/DDBJ databases">
        <authorList>
            <person name="Lanie J.A."/>
            <person name="Ng W.-L."/>
            <person name="Kazmierczak K.M."/>
            <person name="Andrzejewski T.M."/>
            <person name="Davidsen T.M."/>
            <person name="Wayne K.J."/>
            <person name="Tettelin H."/>
            <person name="Glass J.I."/>
            <person name="Rusch D."/>
            <person name="Podicherti R."/>
            <person name="Tsui H.-C.T."/>
            <person name="Winkler M.E."/>
        </authorList>
    </citation>
    <scope>NUCLEOTIDE SEQUENCE</scope>
</reference>
<dbReference type="AlphaFoldDB" id="A0A382K0N1"/>
<feature type="transmembrane region" description="Helical" evidence="1">
    <location>
        <begin position="103"/>
        <end position="122"/>
    </location>
</feature>
<dbReference type="InterPro" id="IPR038731">
    <property type="entry name" value="RgtA/B/C-like"/>
</dbReference>
<evidence type="ECO:0000259" key="2">
    <source>
        <dbReference type="Pfam" id="PF13231"/>
    </source>
</evidence>
<accession>A0A382K0N1</accession>
<dbReference type="EMBL" id="UINC01076758">
    <property type="protein sequence ID" value="SVC16221.1"/>
    <property type="molecule type" value="Genomic_DNA"/>
</dbReference>
<name>A0A382K0N1_9ZZZZ</name>
<evidence type="ECO:0000256" key="1">
    <source>
        <dbReference type="SAM" id="Phobius"/>
    </source>
</evidence>
<feature type="transmembrane region" description="Helical" evidence="1">
    <location>
        <begin position="6"/>
        <end position="25"/>
    </location>
</feature>
<feature type="transmembrane region" description="Helical" evidence="1">
    <location>
        <begin position="290"/>
        <end position="311"/>
    </location>
</feature>
<keyword evidence="1" id="KW-0472">Membrane</keyword>
<feature type="transmembrane region" description="Helical" evidence="1">
    <location>
        <begin position="152"/>
        <end position="169"/>
    </location>
</feature>
<sequence length="321" mass="37909">MQNSHYKLLIYLTLSLILFGFYCGLKIGLNIDESWHHTNGALRYIYMTQLIKSFTTDFPKWEGYVWENTKYYPALYDTIVFTLCKFLDNFINIKYTAEIRHSINHIFVSFGVLGLFFVNRKIFNKEIAILSCFLTLLNPIFFGNMGMNPKDPIVFTALIWSIYFFIGYLENIEGSRFKHLIFMSLAMGFGSGLRLAFLALLFPLFIIWLFIIFKKKINISRIILDTFCVLIIVVSLTFLTWPQIHNGEWDLLVEVIKKSSTWLIGFKHGIINGEFYEIGNTPRTYIFKIFLYRIPIYFSLLIILSFIIIFTKRNFFIDIYY</sequence>
<gene>
    <name evidence="3" type="ORF">METZ01_LOCUS269075</name>
</gene>
<feature type="transmembrane region" description="Helical" evidence="1">
    <location>
        <begin position="181"/>
        <end position="210"/>
    </location>
</feature>
<organism evidence="3">
    <name type="scientific">marine metagenome</name>
    <dbReference type="NCBI Taxonomy" id="408172"/>
    <lineage>
        <taxon>unclassified sequences</taxon>
        <taxon>metagenomes</taxon>
        <taxon>ecological metagenomes</taxon>
    </lineage>
</organism>
<keyword evidence="1" id="KW-0812">Transmembrane</keyword>
<protein>
    <recommendedName>
        <fullName evidence="2">Glycosyltransferase RgtA/B/C/D-like domain-containing protein</fullName>
    </recommendedName>
</protein>
<feature type="transmembrane region" description="Helical" evidence="1">
    <location>
        <begin position="128"/>
        <end position="145"/>
    </location>
</feature>
<feature type="domain" description="Glycosyltransferase RgtA/B/C/D-like" evidence="2">
    <location>
        <begin position="106"/>
        <end position="241"/>
    </location>
</feature>
<keyword evidence="1" id="KW-1133">Transmembrane helix</keyword>
<dbReference type="Pfam" id="PF13231">
    <property type="entry name" value="PMT_2"/>
    <property type="match status" value="1"/>
</dbReference>
<evidence type="ECO:0000313" key="3">
    <source>
        <dbReference type="EMBL" id="SVC16221.1"/>
    </source>
</evidence>
<feature type="transmembrane region" description="Helical" evidence="1">
    <location>
        <begin position="222"/>
        <end position="241"/>
    </location>
</feature>